<reference evidence="2" key="1">
    <citation type="submission" date="2021-02" db="EMBL/GenBank/DDBJ databases">
        <authorList>
            <person name="Palmer J.M."/>
        </authorList>
    </citation>
    <scope>NUCLEOTIDE SEQUENCE</scope>
    <source>
        <strain evidence="2">SCRP734</strain>
    </source>
</reference>
<keyword evidence="3" id="KW-1185">Reference proteome</keyword>
<keyword evidence="1" id="KW-0472">Membrane</keyword>
<organism evidence="2 3">
    <name type="scientific">Phytophthora pseudosyringae</name>
    <dbReference type="NCBI Taxonomy" id="221518"/>
    <lineage>
        <taxon>Eukaryota</taxon>
        <taxon>Sar</taxon>
        <taxon>Stramenopiles</taxon>
        <taxon>Oomycota</taxon>
        <taxon>Peronosporomycetes</taxon>
        <taxon>Peronosporales</taxon>
        <taxon>Peronosporaceae</taxon>
        <taxon>Phytophthora</taxon>
    </lineage>
</organism>
<dbReference type="Proteomes" id="UP000694044">
    <property type="component" value="Unassembled WGS sequence"/>
</dbReference>
<keyword evidence="1" id="KW-0812">Transmembrane</keyword>
<sequence>MLAVRVERHHLVLLPPLELPLLLPLVVVAQPMVLRLAELLFGPLAGSLPFAPVAALMPRSSLCPPPLVLLLGHRPLLVLIVRPPLSPQFAAKFSVGVVLDGAHRGFTSAGLLSSSLLAAATRSRRLKRLNVFSQCSFTPPHVTPSPNRPDFVLNAQPTASYSHYPVQLPFLTHSRLQAIPSTSTKATLSLSLVQLVTERLAELIVAVLLVQKHAKGEVSAPRPYPTSQPCQVFDFTDCSGDPSALRSLSMLLVEGGDRCRYPI</sequence>
<keyword evidence="1" id="KW-1133">Transmembrane helix</keyword>
<comment type="caution">
    <text evidence="2">The sequence shown here is derived from an EMBL/GenBank/DDBJ whole genome shotgun (WGS) entry which is preliminary data.</text>
</comment>
<evidence type="ECO:0000313" key="2">
    <source>
        <dbReference type="EMBL" id="KAG7377315.1"/>
    </source>
</evidence>
<evidence type="ECO:0000313" key="3">
    <source>
        <dbReference type="Proteomes" id="UP000694044"/>
    </source>
</evidence>
<protein>
    <submittedName>
        <fullName evidence="2">Uncharacterized protein</fullName>
    </submittedName>
</protein>
<proteinExistence type="predicted"/>
<dbReference type="AlphaFoldDB" id="A0A8T1V8N3"/>
<gene>
    <name evidence="2" type="ORF">PHYPSEUDO_011863</name>
</gene>
<dbReference type="EMBL" id="JAGDFM010000545">
    <property type="protein sequence ID" value="KAG7377315.1"/>
    <property type="molecule type" value="Genomic_DNA"/>
</dbReference>
<feature type="transmembrane region" description="Helical" evidence="1">
    <location>
        <begin position="12"/>
        <end position="33"/>
    </location>
</feature>
<name>A0A8T1V8N3_9STRA</name>
<evidence type="ECO:0000256" key="1">
    <source>
        <dbReference type="SAM" id="Phobius"/>
    </source>
</evidence>
<accession>A0A8T1V8N3</accession>